<protein>
    <submittedName>
        <fullName evidence="1">Uncharacterized protein</fullName>
    </submittedName>
</protein>
<accession>A0A9D4Q9H6</accession>
<comment type="caution">
    <text evidence="1">The sequence shown here is derived from an EMBL/GenBank/DDBJ whole genome shotgun (WGS) entry which is preliminary data.</text>
</comment>
<proteinExistence type="predicted"/>
<evidence type="ECO:0000313" key="1">
    <source>
        <dbReference type="EMBL" id="KAH7971764.1"/>
    </source>
</evidence>
<sequence>MAQHAMAAMPCHALPGFVAASPFTPGTNNNTGTGMLAASHNNSGDFNGRANTPNPDTPGQSQMLTVLQESIRALTSAMEMISPHPARRFPNNPSRNARGQVICFRCHQAGHIRHEDDPDDEEFFDALDRIPEDATMPALRPRRSVVPHQRDDFVYY</sequence>
<dbReference type="EMBL" id="JABSTV010001247">
    <property type="protein sequence ID" value="KAH7971764.1"/>
    <property type="molecule type" value="Genomic_DNA"/>
</dbReference>
<dbReference type="AlphaFoldDB" id="A0A9D4Q9H6"/>
<evidence type="ECO:0000313" key="2">
    <source>
        <dbReference type="Proteomes" id="UP000821837"/>
    </source>
</evidence>
<dbReference type="Proteomes" id="UP000821837">
    <property type="component" value="Chromosome 11"/>
</dbReference>
<gene>
    <name evidence="1" type="ORF">HPB52_002748</name>
</gene>
<reference evidence="1" key="2">
    <citation type="submission" date="2021-09" db="EMBL/GenBank/DDBJ databases">
        <authorList>
            <person name="Jia N."/>
            <person name="Wang J."/>
            <person name="Shi W."/>
            <person name="Du L."/>
            <person name="Sun Y."/>
            <person name="Zhan W."/>
            <person name="Jiang J."/>
            <person name="Wang Q."/>
            <person name="Zhang B."/>
            <person name="Ji P."/>
            <person name="Sakyi L.B."/>
            <person name="Cui X."/>
            <person name="Yuan T."/>
            <person name="Jiang B."/>
            <person name="Yang W."/>
            <person name="Lam T.T.-Y."/>
            <person name="Chang Q."/>
            <person name="Ding S."/>
            <person name="Wang X."/>
            <person name="Zhu J."/>
            <person name="Ruan X."/>
            <person name="Zhao L."/>
            <person name="Wei J."/>
            <person name="Que T."/>
            <person name="Du C."/>
            <person name="Cheng J."/>
            <person name="Dai P."/>
            <person name="Han X."/>
            <person name="Huang E."/>
            <person name="Gao Y."/>
            <person name="Liu J."/>
            <person name="Shao H."/>
            <person name="Ye R."/>
            <person name="Li L."/>
            <person name="Wei W."/>
            <person name="Wang X."/>
            <person name="Wang C."/>
            <person name="Huo Q."/>
            <person name="Li W."/>
            <person name="Guo W."/>
            <person name="Chen H."/>
            <person name="Chen S."/>
            <person name="Zhou L."/>
            <person name="Zhou L."/>
            <person name="Ni X."/>
            <person name="Tian J."/>
            <person name="Zhou Y."/>
            <person name="Sheng Y."/>
            <person name="Liu T."/>
            <person name="Pan Y."/>
            <person name="Xia L."/>
            <person name="Li J."/>
            <person name="Zhao F."/>
            <person name="Cao W."/>
        </authorList>
    </citation>
    <scope>NUCLEOTIDE SEQUENCE</scope>
    <source>
        <strain evidence="1">Rsan-2018</strain>
        <tissue evidence="1">Larvae</tissue>
    </source>
</reference>
<reference evidence="1" key="1">
    <citation type="journal article" date="2020" name="Cell">
        <title>Large-Scale Comparative Analyses of Tick Genomes Elucidate Their Genetic Diversity and Vector Capacities.</title>
        <authorList>
            <consortium name="Tick Genome and Microbiome Consortium (TIGMIC)"/>
            <person name="Jia N."/>
            <person name="Wang J."/>
            <person name="Shi W."/>
            <person name="Du L."/>
            <person name="Sun Y."/>
            <person name="Zhan W."/>
            <person name="Jiang J.F."/>
            <person name="Wang Q."/>
            <person name="Zhang B."/>
            <person name="Ji P."/>
            <person name="Bell-Sakyi L."/>
            <person name="Cui X.M."/>
            <person name="Yuan T.T."/>
            <person name="Jiang B.G."/>
            <person name="Yang W.F."/>
            <person name="Lam T.T."/>
            <person name="Chang Q.C."/>
            <person name="Ding S.J."/>
            <person name="Wang X.J."/>
            <person name="Zhu J.G."/>
            <person name="Ruan X.D."/>
            <person name="Zhao L."/>
            <person name="Wei J.T."/>
            <person name="Ye R.Z."/>
            <person name="Que T.C."/>
            <person name="Du C.H."/>
            <person name="Zhou Y.H."/>
            <person name="Cheng J.X."/>
            <person name="Dai P.F."/>
            <person name="Guo W.B."/>
            <person name="Han X.H."/>
            <person name="Huang E.J."/>
            <person name="Li L.F."/>
            <person name="Wei W."/>
            <person name="Gao Y.C."/>
            <person name="Liu J.Z."/>
            <person name="Shao H.Z."/>
            <person name="Wang X."/>
            <person name="Wang C.C."/>
            <person name="Yang T.C."/>
            <person name="Huo Q.B."/>
            <person name="Li W."/>
            <person name="Chen H.Y."/>
            <person name="Chen S.E."/>
            <person name="Zhou L.G."/>
            <person name="Ni X.B."/>
            <person name="Tian J.H."/>
            <person name="Sheng Y."/>
            <person name="Liu T."/>
            <person name="Pan Y.S."/>
            <person name="Xia L.Y."/>
            <person name="Li J."/>
            <person name="Zhao F."/>
            <person name="Cao W.C."/>
        </authorList>
    </citation>
    <scope>NUCLEOTIDE SEQUENCE</scope>
    <source>
        <strain evidence="1">Rsan-2018</strain>
    </source>
</reference>
<keyword evidence="2" id="KW-1185">Reference proteome</keyword>
<name>A0A9D4Q9H6_RHISA</name>
<organism evidence="1 2">
    <name type="scientific">Rhipicephalus sanguineus</name>
    <name type="common">Brown dog tick</name>
    <name type="synonym">Ixodes sanguineus</name>
    <dbReference type="NCBI Taxonomy" id="34632"/>
    <lineage>
        <taxon>Eukaryota</taxon>
        <taxon>Metazoa</taxon>
        <taxon>Ecdysozoa</taxon>
        <taxon>Arthropoda</taxon>
        <taxon>Chelicerata</taxon>
        <taxon>Arachnida</taxon>
        <taxon>Acari</taxon>
        <taxon>Parasitiformes</taxon>
        <taxon>Ixodida</taxon>
        <taxon>Ixodoidea</taxon>
        <taxon>Ixodidae</taxon>
        <taxon>Rhipicephalinae</taxon>
        <taxon>Rhipicephalus</taxon>
        <taxon>Rhipicephalus</taxon>
    </lineage>
</organism>